<dbReference type="EMBL" id="CP136920">
    <property type="protein sequence ID" value="WOO41260.1"/>
    <property type="molecule type" value="Genomic_DNA"/>
</dbReference>
<dbReference type="RefSeq" id="WP_317833689.1">
    <property type="nucleotide sequence ID" value="NZ_CP136920.1"/>
</dbReference>
<keyword evidence="3" id="KW-1185">Reference proteome</keyword>
<feature type="domain" description="PPM-type phosphatase" evidence="1">
    <location>
        <begin position="19"/>
        <end position="283"/>
    </location>
</feature>
<dbReference type="PANTHER" id="PTHR47992">
    <property type="entry name" value="PROTEIN PHOSPHATASE"/>
    <property type="match status" value="1"/>
</dbReference>
<dbReference type="SUPFAM" id="SSF81606">
    <property type="entry name" value="PP2C-like"/>
    <property type="match status" value="1"/>
</dbReference>
<proteinExistence type="predicted"/>
<dbReference type="SMART" id="SM00332">
    <property type="entry name" value="PP2Cc"/>
    <property type="match status" value="1"/>
</dbReference>
<dbReference type="InterPro" id="IPR036457">
    <property type="entry name" value="PPM-type-like_dom_sf"/>
</dbReference>
<dbReference type="InterPro" id="IPR001932">
    <property type="entry name" value="PPM-type_phosphatase-like_dom"/>
</dbReference>
<dbReference type="CDD" id="cd00143">
    <property type="entry name" value="PP2Cc"/>
    <property type="match status" value="1"/>
</dbReference>
<sequence length="285" mass="31903">MENTEGKKPAKVSSHSTLHWSGMTDVGRFRKKNEDAFLALTFDSKEVIRLGKNGQSTLEGHDFVFAVSDGMGGHNAGEFASRVAVDKIAELFPRTFQLDAIGFRRGSSDLLDELFMSIHREIVYLGQAYEECAGMGATLSLCWFRPDWMYFCHIGDSRVYYLPKDGGIKQVTEDHSHVGWLVRTGKITPMQARFHPARNQLNQALSASNGKIDPQHGAIGYEVGDRFLICSDGLYEGISDRNLEYLIRERPEHLENLEIAETLVQESVKESGKDNTTAVVIEVVE</sequence>
<dbReference type="GO" id="GO:0004722">
    <property type="term" value="F:protein serine/threonine phosphatase activity"/>
    <property type="evidence" value="ECO:0007669"/>
    <property type="project" value="InterPro"/>
</dbReference>
<dbReference type="AlphaFoldDB" id="A0AAQ3LCC1"/>
<dbReference type="Pfam" id="PF13672">
    <property type="entry name" value="PP2C_2"/>
    <property type="match status" value="1"/>
</dbReference>
<dbReference type="Gene3D" id="3.60.40.10">
    <property type="entry name" value="PPM-type phosphatase domain"/>
    <property type="match status" value="1"/>
</dbReference>
<dbReference type="SMART" id="SM00331">
    <property type="entry name" value="PP2C_SIG"/>
    <property type="match status" value="1"/>
</dbReference>
<reference evidence="2 3" key="1">
    <citation type="submission" date="2023-10" db="EMBL/GenBank/DDBJ databases">
        <title>Rubellicoccus peritrichatus gen. nov., sp. nov., isolated from an algae of coral reef tank.</title>
        <authorList>
            <person name="Luo J."/>
        </authorList>
    </citation>
    <scope>NUCLEOTIDE SEQUENCE [LARGE SCALE GENOMIC DNA]</scope>
    <source>
        <strain evidence="2 3">CR14</strain>
    </source>
</reference>
<name>A0AAQ3LCC1_9BACT</name>
<evidence type="ECO:0000313" key="2">
    <source>
        <dbReference type="EMBL" id="WOO41260.1"/>
    </source>
</evidence>
<dbReference type="InterPro" id="IPR015655">
    <property type="entry name" value="PP2C"/>
</dbReference>
<organism evidence="2 3">
    <name type="scientific">Rubellicoccus peritrichatus</name>
    <dbReference type="NCBI Taxonomy" id="3080537"/>
    <lineage>
        <taxon>Bacteria</taxon>
        <taxon>Pseudomonadati</taxon>
        <taxon>Verrucomicrobiota</taxon>
        <taxon>Opitutia</taxon>
        <taxon>Puniceicoccales</taxon>
        <taxon>Cerasicoccaceae</taxon>
        <taxon>Rubellicoccus</taxon>
    </lineage>
</organism>
<protein>
    <submittedName>
        <fullName evidence="2">Protein phosphatase 2C domain-containing protein</fullName>
    </submittedName>
</protein>
<dbReference type="KEGG" id="puo:RZN69_21785"/>
<evidence type="ECO:0000313" key="3">
    <source>
        <dbReference type="Proteomes" id="UP001304300"/>
    </source>
</evidence>
<evidence type="ECO:0000259" key="1">
    <source>
        <dbReference type="PROSITE" id="PS51746"/>
    </source>
</evidence>
<accession>A0AAQ3LCC1</accession>
<gene>
    <name evidence="2" type="ORF">RZN69_21785</name>
</gene>
<dbReference type="Proteomes" id="UP001304300">
    <property type="component" value="Chromosome"/>
</dbReference>
<dbReference type="PROSITE" id="PS51746">
    <property type="entry name" value="PPM_2"/>
    <property type="match status" value="1"/>
</dbReference>